<dbReference type="SUPFAM" id="SSF53474">
    <property type="entry name" value="alpha/beta-Hydrolases"/>
    <property type="match status" value="1"/>
</dbReference>
<dbReference type="EMBL" id="JACLAX010000011">
    <property type="protein sequence ID" value="MBC2669883.1"/>
    <property type="molecule type" value="Genomic_DNA"/>
</dbReference>
<evidence type="ECO:0000259" key="1">
    <source>
        <dbReference type="Pfam" id="PF12146"/>
    </source>
</evidence>
<evidence type="ECO:0000313" key="2">
    <source>
        <dbReference type="EMBL" id="MBC2669883.1"/>
    </source>
</evidence>
<reference evidence="2 3" key="1">
    <citation type="submission" date="2020-08" db="EMBL/GenBank/DDBJ databases">
        <title>The genome sequence of type strain Novosphingobium piscinae KCTC 42194.</title>
        <authorList>
            <person name="Liu Y."/>
        </authorList>
    </citation>
    <scope>NUCLEOTIDE SEQUENCE [LARGE SCALE GENOMIC DNA]</scope>
    <source>
        <strain evidence="2 3">KCTC 42194</strain>
    </source>
</reference>
<dbReference type="Proteomes" id="UP000551327">
    <property type="component" value="Unassembled WGS sequence"/>
</dbReference>
<dbReference type="Gene3D" id="3.40.50.1820">
    <property type="entry name" value="alpha/beta hydrolase"/>
    <property type="match status" value="1"/>
</dbReference>
<accession>A0A7X1KQR5</accession>
<gene>
    <name evidence="2" type="ORF">H7F53_12070</name>
</gene>
<feature type="domain" description="Serine aminopeptidase S33" evidence="1">
    <location>
        <begin position="36"/>
        <end position="130"/>
    </location>
</feature>
<keyword evidence="3" id="KW-1185">Reference proteome</keyword>
<dbReference type="InterPro" id="IPR029058">
    <property type="entry name" value="AB_hydrolase_fold"/>
</dbReference>
<evidence type="ECO:0000313" key="3">
    <source>
        <dbReference type="Proteomes" id="UP000551327"/>
    </source>
</evidence>
<name>A0A7X1KQR5_9SPHN</name>
<proteinExistence type="predicted"/>
<keyword evidence="2" id="KW-0378">Hydrolase</keyword>
<organism evidence="2 3">
    <name type="scientific">Novosphingobium piscinae</name>
    <dbReference type="NCBI Taxonomy" id="1507448"/>
    <lineage>
        <taxon>Bacteria</taxon>
        <taxon>Pseudomonadati</taxon>
        <taxon>Pseudomonadota</taxon>
        <taxon>Alphaproteobacteria</taxon>
        <taxon>Sphingomonadales</taxon>
        <taxon>Sphingomonadaceae</taxon>
        <taxon>Novosphingobium</taxon>
    </lineage>
</organism>
<protein>
    <submittedName>
        <fullName evidence="2">Alpha/beta hydrolase</fullName>
    </submittedName>
</protein>
<dbReference type="AlphaFoldDB" id="A0A7X1KQR5"/>
<dbReference type="GO" id="GO:0016787">
    <property type="term" value="F:hydrolase activity"/>
    <property type="evidence" value="ECO:0007669"/>
    <property type="project" value="UniProtKB-KW"/>
</dbReference>
<dbReference type="InterPro" id="IPR022742">
    <property type="entry name" value="Hydrolase_4"/>
</dbReference>
<comment type="caution">
    <text evidence="2">The sequence shown here is derived from an EMBL/GenBank/DDBJ whole genome shotgun (WGS) entry which is preliminary data.</text>
</comment>
<dbReference type="Pfam" id="PF12146">
    <property type="entry name" value="Hydrolase_4"/>
    <property type="match status" value="1"/>
</dbReference>
<sequence length="280" mass="29284">MAPRALGAAPAEPRRFDLAVPSGRAVTVTEWRPARAPRGTILFFHGAGSAPQYYPDMVGAWVRAGHRVLAPLHVDSREHPRTAEFTGLASWEARIADMRALVAHLGAEPYVAAGHSYGALAALALGGAEPILPAGLAGPIVPRRARAVIAFSPPAPVPVLITEQGYAALQVPALIQTGTLDIVPGMGAGGPDGWRGHLAPFTAATPGGNRYALVLTGVNHYFGGAICDFRQPGPPQREGLAAACTISALFLAAHGDGRGEARRRLDRMVGDRPGLQLLHK</sequence>